<dbReference type="Proteomes" id="UP000829364">
    <property type="component" value="Chromosome 1"/>
</dbReference>
<dbReference type="EMBL" id="CP086354">
    <property type="protein sequence ID" value="UNI13420.1"/>
    <property type="molecule type" value="Genomic_DNA"/>
</dbReference>
<organism evidence="2 3">
    <name type="scientific">Purpureocillium takamizusanense</name>
    <dbReference type="NCBI Taxonomy" id="2060973"/>
    <lineage>
        <taxon>Eukaryota</taxon>
        <taxon>Fungi</taxon>
        <taxon>Dikarya</taxon>
        <taxon>Ascomycota</taxon>
        <taxon>Pezizomycotina</taxon>
        <taxon>Sordariomycetes</taxon>
        <taxon>Hypocreomycetidae</taxon>
        <taxon>Hypocreales</taxon>
        <taxon>Ophiocordycipitaceae</taxon>
        <taxon>Purpureocillium</taxon>
    </lineage>
</organism>
<feature type="compositionally biased region" description="Low complexity" evidence="1">
    <location>
        <begin position="1"/>
        <end position="26"/>
    </location>
</feature>
<name>A0A9Q8Q5K8_9HYPO</name>
<dbReference type="RefSeq" id="XP_047836901.1">
    <property type="nucleotide sequence ID" value="XM_047980943.1"/>
</dbReference>
<protein>
    <submittedName>
        <fullName evidence="2">Uncharacterized protein</fullName>
    </submittedName>
</protein>
<reference evidence="2" key="1">
    <citation type="submission" date="2021-11" db="EMBL/GenBank/DDBJ databases">
        <title>Purpureocillium_takamizusanense_genome.</title>
        <authorList>
            <person name="Nguyen N.-H."/>
        </authorList>
    </citation>
    <scope>NUCLEOTIDE SEQUENCE</scope>
    <source>
        <strain evidence="2">PT3</strain>
    </source>
</reference>
<evidence type="ECO:0000256" key="1">
    <source>
        <dbReference type="SAM" id="MobiDB-lite"/>
    </source>
</evidence>
<accession>A0A9Q8Q5K8</accession>
<dbReference type="GeneID" id="72062134"/>
<feature type="region of interest" description="Disordered" evidence="1">
    <location>
        <begin position="1"/>
        <end position="32"/>
    </location>
</feature>
<feature type="region of interest" description="Disordered" evidence="1">
    <location>
        <begin position="58"/>
        <end position="78"/>
    </location>
</feature>
<dbReference type="AlphaFoldDB" id="A0A9Q8Q5K8"/>
<evidence type="ECO:0000313" key="3">
    <source>
        <dbReference type="Proteomes" id="UP000829364"/>
    </source>
</evidence>
<feature type="compositionally biased region" description="Low complexity" evidence="1">
    <location>
        <begin position="63"/>
        <end position="78"/>
    </location>
</feature>
<keyword evidence="3" id="KW-1185">Reference proteome</keyword>
<dbReference type="OrthoDB" id="5221152at2759"/>
<evidence type="ECO:0000313" key="2">
    <source>
        <dbReference type="EMBL" id="UNI13420.1"/>
    </source>
</evidence>
<dbReference type="KEGG" id="ptkz:JDV02_000168"/>
<sequence>MPGSPASSGAAPSSAAAASQPAAAPATFGDNKGIKFHIQTGNARWACTLQDRSAYERMKAARTSSMDSVDSSASSTTS</sequence>
<gene>
    <name evidence="2" type="ORF">JDV02_000168</name>
</gene>
<proteinExistence type="predicted"/>